<comment type="caution">
    <text evidence="2">The sequence shown here is derived from an EMBL/GenBank/DDBJ whole genome shotgun (WGS) entry which is preliminary data.</text>
</comment>
<keyword evidence="3" id="KW-1185">Reference proteome</keyword>
<evidence type="ECO:0000313" key="2">
    <source>
        <dbReference type="EMBL" id="MFC5723960.1"/>
    </source>
</evidence>
<organism evidence="2 3">
    <name type="scientific">Streptomyces gamaensis</name>
    <dbReference type="NCBI Taxonomy" id="1763542"/>
    <lineage>
        <taxon>Bacteria</taxon>
        <taxon>Bacillati</taxon>
        <taxon>Actinomycetota</taxon>
        <taxon>Actinomycetes</taxon>
        <taxon>Kitasatosporales</taxon>
        <taxon>Streptomycetaceae</taxon>
        <taxon>Streptomyces</taxon>
    </lineage>
</organism>
<protein>
    <submittedName>
        <fullName evidence="2">Uncharacterized protein</fullName>
    </submittedName>
</protein>
<dbReference type="Proteomes" id="UP001596083">
    <property type="component" value="Unassembled WGS sequence"/>
</dbReference>
<feature type="region of interest" description="Disordered" evidence="1">
    <location>
        <begin position="1"/>
        <end position="21"/>
    </location>
</feature>
<sequence>MTHSALAAPAGQYPSAVPDTGPFRTVSTGGLRGAVREFLYDPEHTPVPVPVTGRPDLEESVRRAAGLYSGVRRPAPLDYGVVLGEEQLLDGTVALARPFALQWLAEEELADGLWPRGRHPGTLLVLACYDRLDLDPLRALLLAGHRGRERALSVLSGRDAVSVAWTVAKQYALPAPDVTALGLFTGTDRPPRPSGVRVLDDRDIAGADLRAEILGTRWRRIALQGDGQVDRVGLGAFTVCGSGPAVPAPPGLPGPRRAYALPCGTPEDRLVPLDRVEAVEVVISSCGSGPPDGLALCDPTYQLLLGALDGPARTVVSAVCAHDAGRPENVAWIRAALTGADSVDTLNAALAADSYPYPAFMRFGMPGAPGRTPDAPRPREHRPDPLLLATGRRLAALLGSGLLPQQHALRPRLAELARKVDLWVARPAHPADRTPQEIRVALTTDLQSLDHAVAERIAVEPEDALVGYPVYFGDRSLPAPRARETVCHCGRPAQEFTRRGLLPTVLDTVCVVCPRCGEVGHRVPGGPQLLVQAVEEVERGGVLRVRAAVTAARPGPVRLGLFVPPALRADSVVEPVTTRVRASSERVRNVSFRIRLASRTALRAYCCTVFAVQDLAVSTARRHFGVVPRRT</sequence>
<reference evidence="3" key="1">
    <citation type="journal article" date="2019" name="Int. J. Syst. Evol. Microbiol.">
        <title>The Global Catalogue of Microorganisms (GCM) 10K type strain sequencing project: providing services to taxonomists for standard genome sequencing and annotation.</title>
        <authorList>
            <consortium name="The Broad Institute Genomics Platform"/>
            <consortium name="The Broad Institute Genome Sequencing Center for Infectious Disease"/>
            <person name="Wu L."/>
            <person name="Ma J."/>
        </authorList>
    </citation>
    <scope>NUCLEOTIDE SEQUENCE [LARGE SCALE GENOMIC DNA]</scope>
    <source>
        <strain evidence="3">CGMCC 4.7304</strain>
    </source>
</reference>
<evidence type="ECO:0000313" key="3">
    <source>
        <dbReference type="Proteomes" id="UP001596083"/>
    </source>
</evidence>
<name>A0ABW0ZC86_9ACTN</name>
<gene>
    <name evidence="2" type="ORF">ACFP1Z_27720</name>
</gene>
<dbReference type="EMBL" id="JBHSPB010000022">
    <property type="protein sequence ID" value="MFC5723960.1"/>
    <property type="molecule type" value="Genomic_DNA"/>
</dbReference>
<evidence type="ECO:0000256" key="1">
    <source>
        <dbReference type="SAM" id="MobiDB-lite"/>
    </source>
</evidence>
<accession>A0ABW0ZC86</accession>
<dbReference type="RefSeq" id="WP_390320389.1">
    <property type="nucleotide sequence ID" value="NZ_JBHSPB010000022.1"/>
</dbReference>
<proteinExistence type="predicted"/>